<name>A0ABX8AFI2_9BRAD</name>
<sequence>MPGPNGVPEGYIRITATLNLFVAGPTGEGEEADKLRDRSRRFIYSTAARECDILRETLAQECALENVTSNLNVTPRYQPNQPEGYNVSGTMTLSVKLKKE</sequence>
<dbReference type="Proteomes" id="UP000682843">
    <property type="component" value="Chromosome"/>
</dbReference>
<evidence type="ECO:0000313" key="2">
    <source>
        <dbReference type="Proteomes" id="UP000682843"/>
    </source>
</evidence>
<dbReference type="EMBL" id="CP036498">
    <property type="protein sequence ID" value="QUS42492.1"/>
    <property type="molecule type" value="Genomic_DNA"/>
</dbReference>
<proteinExistence type="predicted"/>
<accession>A0ABX8AFI2</accession>
<protein>
    <submittedName>
        <fullName evidence="1">Uncharacterized protein</fullName>
    </submittedName>
</protein>
<keyword evidence="2" id="KW-1185">Reference proteome</keyword>
<evidence type="ECO:0000313" key="1">
    <source>
        <dbReference type="EMBL" id="QUS42492.1"/>
    </source>
</evidence>
<organism evidence="1 2">
    <name type="scientific">Tardiphaga alba</name>
    <dbReference type="NCBI Taxonomy" id="340268"/>
    <lineage>
        <taxon>Bacteria</taxon>
        <taxon>Pseudomonadati</taxon>
        <taxon>Pseudomonadota</taxon>
        <taxon>Alphaproteobacteria</taxon>
        <taxon>Hyphomicrobiales</taxon>
        <taxon>Nitrobacteraceae</taxon>
        <taxon>Tardiphaga</taxon>
    </lineage>
</organism>
<gene>
    <name evidence="1" type="ORF">RPMA_19855</name>
</gene>
<reference evidence="1 2" key="1">
    <citation type="submission" date="2019-02" db="EMBL/GenBank/DDBJ databases">
        <title>Emended description of the genus Rhodopseudomonas and description of Rhodopseudomonas albus sp. nov., a non-phototrophic, heavy-metal-tolerant bacterium isolated from garden soil.</title>
        <authorList>
            <person name="Bao Z."/>
            <person name="Cao W.W."/>
            <person name="Sato Y."/>
            <person name="Nishizawa T."/>
            <person name="Zhao J."/>
            <person name="Guo Y."/>
            <person name="Ohta H."/>
        </authorList>
    </citation>
    <scope>NUCLEOTIDE SEQUENCE [LARGE SCALE GENOMIC DNA]</scope>
    <source>
        <strain evidence="1 2">SK50-23</strain>
    </source>
</reference>